<accession>A0ABD1KSQ9</accession>
<keyword evidence="2" id="KW-1185">Reference proteome</keyword>
<comment type="caution">
    <text evidence="1">The sequence shown here is derived from an EMBL/GenBank/DDBJ whole genome shotgun (WGS) entry which is preliminary data.</text>
</comment>
<dbReference type="AlphaFoldDB" id="A0ABD1KSQ9"/>
<protein>
    <submittedName>
        <fullName evidence="1">Uncharacterized protein</fullName>
    </submittedName>
</protein>
<gene>
    <name evidence="1" type="ORF">ACEWY4_001353</name>
</gene>
<evidence type="ECO:0000313" key="1">
    <source>
        <dbReference type="EMBL" id="KAL2102185.1"/>
    </source>
</evidence>
<dbReference type="Proteomes" id="UP001591681">
    <property type="component" value="Unassembled WGS sequence"/>
</dbReference>
<evidence type="ECO:0000313" key="2">
    <source>
        <dbReference type="Proteomes" id="UP001591681"/>
    </source>
</evidence>
<proteinExistence type="predicted"/>
<dbReference type="EMBL" id="JBHFQA010000002">
    <property type="protein sequence ID" value="KAL2102185.1"/>
    <property type="molecule type" value="Genomic_DNA"/>
</dbReference>
<organism evidence="1 2">
    <name type="scientific">Coilia grayii</name>
    <name type="common">Gray's grenadier anchovy</name>
    <dbReference type="NCBI Taxonomy" id="363190"/>
    <lineage>
        <taxon>Eukaryota</taxon>
        <taxon>Metazoa</taxon>
        <taxon>Chordata</taxon>
        <taxon>Craniata</taxon>
        <taxon>Vertebrata</taxon>
        <taxon>Euteleostomi</taxon>
        <taxon>Actinopterygii</taxon>
        <taxon>Neopterygii</taxon>
        <taxon>Teleostei</taxon>
        <taxon>Clupei</taxon>
        <taxon>Clupeiformes</taxon>
        <taxon>Clupeoidei</taxon>
        <taxon>Engraulidae</taxon>
        <taxon>Coilinae</taxon>
        <taxon>Coilia</taxon>
    </lineage>
</organism>
<sequence>MKILYWIRKAVHYLVEDEEYRGPVQEPPTKKRTTLGEDMQYYLALEVCDTIMSNDKERFSFTKHIVSTILLQGDLFQQHRRKFLDSALEATVEAYPSLDKARLKTELSLTSIYDNEEFQSCSDALALYQVLMENNFQDTLIETVSLLNILITKTNDDI</sequence>
<name>A0ABD1KSQ9_9TELE</name>
<reference evidence="1 2" key="1">
    <citation type="submission" date="2024-09" db="EMBL/GenBank/DDBJ databases">
        <title>A chromosome-level genome assembly of Gray's grenadier anchovy, Coilia grayii.</title>
        <authorList>
            <person name="Fu Z."/>
        </authorList>
    </citation>
    <scope>NUCLEOTIDE SEQUENCE [LARGE SCALE GENOMIC DNA]</scope>
    <source>
        <strain evidence="1">G4</strain>
        <tissue evidence="1">Muscle</tissue>
    </source>
</reference>